<feature type="compositionally biased region" description="Basic and acidic residues" evidence="1">
    <location>
        <begin position="325"/>
        <end position="341"/>
    </location>
</feature>
<protein>
    <submittedName>
        <fullName evidence="2">Uncharacterized protein</fullName>
    </submittedName>
</protein>
<feature type="non-terminal residue" evidence="2">
    <location>
        <position position="347"/>
    </location>
</feature>
<feature type="compositionally biased region" description="Basic residues" evidence="1">
    <location>
        <begin position="52"/>
        <end position="65"/>
    </location>
</feature>
<feature type="compositionally biased region" description="Basic and acidic residues" evidence="1">
    <location>
        <begin position="125"/>
        <end position="135"/>
    </location>
</feature>
<name>A0A6J4TCH9_9ACTN</name>
<sequence length="347" mass="36942">ERLRQGPDGRGAAPAGGQAGAGGRHRAFRLRRRPGAGRAGPPVPRGWPLLRRAGRPRHGHRRLRVPGRAPRLALARGRRLARVLRAGGRGLAPLVRRRPARDVRPYERRPARQAGRRGAGPARAPLEHAGFERLPRGQARGRRRGAPGAWGGARGLGVRAEPGAEALDLGPPRRGQRADRGRGRERGPRPHTADAPLPPEPRLAPFGRGRTPDRPRQTGRGPRAQGRGGQEWPRRLEPVRGPAARLQGAGLLPQPAGGCRGLGRSQAGEPGTRGRPSPVGPVPAGGVARVRAVDHDRGGHIRRGAGARDVQGRRGRGGGGRGARHTPEPRRVPEVRARDPGGCRGKL</sequence>
<dbReference type="EMBL" id="CADCVM010000395">
    <property type="protein sequence ID" value="CAA9519795.1"/>
    <property type="molecule type" value="Genomic_DNA"/>
</dbReference>
<dbReference type="AlphaFoldDB" id="A0A6J4TCH9"/>
<evidence type="ECO:0000256" key="1">
    <source>
        <dbReference type="SAM" id="MobiDB-lite"/>
    </source>
</evidence>
<feature type="compositionally biased region" description="Basic residues" evidence="1">
    <location>
        <begin position="23"/>
        <end position="35"/>
    </location>
</feature>
<accession>A0A6J4TCH9</accession>
<feature type="region of interest" description="Disordered" evidence="1">
    <location>
        <begin position="1"/>
        <end position="70"/>
    </location>
</feature>
<evidence type="ECO:0000313" key="2">
    <source>
        <dbReference type="EMBL" id="CAA9519795.1"/>
    </source>
</evidence>
<feature type="region of interest" description="Disordered" evidence="1">
    <location>
        <begin position="100"/>
        <end position="347"/>
    </location>
</feature>
<feature type="compositionally biased region" description="Basic and acidic residues" evidence="1">
    <location>
        <begin position="100"/>
        <end position="110"/>
    </location>
</feature>
<reference evidence="2" key="1">
    <citation type="submission" date="2020-02" db="EMBL/GenBank/DDBJ databases">
        <authorList>
            <person name="Meier V. D."/>
        </authorList>
    </citation>
    <scope>NUCLEOTIDE SEQUENCE</scope>
    <source>
        <strain evidence="2">AVDCRST_MAG05</strain>
    </source>
</reference>
<feature type="non-terminal residue" evidence="2">
    <location>
        <position position="1"/>
    </location>
</feature>
<proteinExistence type="predicted"/>
<organism evidence="2">
    <name type="scientific">uncultured Rubrobacteraceae bacterium</name>
    <dbReference type="NCBI Taxonomy" id="349277"/>
    <lineage>
        <taxon>Bacteria</taxon>
        <taxon>Bacillati</taxon>
        <taxon>Actinomycetota</taxon>
        <taxon>Rubrobacteria</taxon>
        <taxon>Rubrobacterales</taxon>
        <taxon>Rubrobacteraceae</taxon>
        <taxon>environmental samples</taxon>
    </lineage>
</organism>
<feature type="compositionally biased region" description="Low complexity" evidence="1">
    <location>
        <begin position="273"/>
        <end position="290"/>
    </location>
</feature>
<feature type="compositionally biased region" description="Basic and acidic residues" evidence="1">
    <location>
        <begin position="176"/>
        <end position="192"/>
    </location>
</feature>
<gene>
    <name evidence="2" type="ORF">AVDCRST_MAG05-3541</name>
</gene>